<dbReference type="AlphaFoldDB" id="A0AA97I1T3"/>
<dbReference type="GO" id="GO:0005886">
    <property type="term" value="C:plasma membrane"/>
    <property type="evidence" value="ECO:0007669"/>
    <property type="project" value="TreeGrafter"/>
</dbReference>
<reference evidence="9 10" key="1">
    <citation type="submission" date="2023-10" db="EMBL/GenBank/DDBJ databases">
        <title>Complete genome sequence of a Sphingomonadaceae bacterium.</title>
        <authorList>
            <person name="Yan C."/>
        </authorList>
    </citation>
    <scope>NUCLEOTIDE SEQUENCE [LARGE SCALE GENOMIC DNA]</scope>
    <source>
        <strain evidence="9 10">SCSIO 66989</strain>
    </source>
</reference>
<comment type="similarity">
    <text evidence="1">Belongs to the MreC family.</text>
</comment>
<evidence type="ECO:0000256" key="6">
    <source>
        <dbReference type="SAM" id="MobiDB-lite"/>
    </source>
</evidence>
<dbReference type="InterPro" id="IPR042175">
    <property type="entry name" value="Cell/Rod_MreC_2"/>
</dbReference>
<dbReference type="PANTHER" id="PTHR34138">
    <property type="entry name" value="CELL SHAPE-DETERMINING PROTEIN MREC"/>
    <property type="match status" value="1"/>
</dbReference>
<gene>
    <name evidence="9" type="primary">mreC</name>
    <name evidence="9" type="ORF">RB602_06785</name>
</gene>
<evidence type="ECO:0000256" key="7">
    <source>
        <dbReference type="SAM" id="Phobius"/>
    </source>
</evidence>
<feature type="coiled-coil region" evidence="5">
    <location>
        <begin position="89"/>
        <end position="126"/>
    </location>
</feature>
<accession>A0AA97I1T3</accession>
<feature type="domain" description="Rod shape-determining protein MreC beta-barrel core" evidence="8">
    <location>
        <begin position="136"/>
        <end position="273"/>
    </location>
</feature>
<evidence type="ECO:0000256" key="1">
    <source>
        <dbReference type="ARBA" id="ARBA00009369"/>
    </source>
</evidence>
<evidence type="ECO:0000256" key="4">
    <source>
        <dbReference type="ARBA" id="ARBA00032089"/>
    </source>
</evidence>
<dbReference type="InterPro" id="IPR055342">
    <property type="entry name" value="MreC_beta-barrel_core"/>
</dbReference>
<sequence length="314" mass="33234">MATPDKRRLGFSRKAHYRAFTGYVLAILGGFVGLFLLALSWIDPAGFSVLRGAASEAAAPVSGTLARARSGAQNGWQEIAAYFDAGSKNAELQRELDDSRTQLVEARALKQENQRLRRLLELRQTEADPVTIARLISSSASSTRRFATMGAGSRQGVERGQPVRAPKGLIGRVVETTPNTARVLLLTDPRNVIPVKRASDGVVAFTEGLGNGDVAIRLINVGVNPFKEGDIMVTSGSGGLYRPNIPVAVIREITSDGALATLLSDPAATDFVMVQKVYQPDLVSQESGGEGSRPNAGDQAAESGEEADSGDGAE</sequence>
<dbReference type="RefSeq" id="WP_317084095.1">
    <property type="nucleotide sequence ID" value="NZ_CP136594.1"/>
</dbReference>
<evidence type="ECO:0000313" key="10">
    <source>
        <dbReference type="Proteomes" id="UP001302429"/>
    </source>
</evidence>
<evidence type="ECO:0000313" key="9">
    <source>
        <dbReference type="EMBL" id="WOE76412.1"/>
    </source>
</evidence>
<dbReference type="Proteomes" id="UP001302429">
    <property type="component" value="Chromosome"/>
</dbReference>
<keyword evidence="7" id="KW-0812">Transmembrane</keyword>
<keyword evidence="7" id="KW-0472">Membrane</keyword>
<protein>
    <recommendedName>
        <fullName evidence="2">Cell shape-determining protein MreC</fullName>
    </recommendedName>
    <alternativeName>
        <fullName evidence="4">Cell shape protein MreC</fullName>
    </alternativeName>
</protein>
<dbReference type="EMBL" id="CP136594">
    <property type="protein sequence ID" value="WOE76412.1"/>
    <property type="molecule type" value="Genomic_DNA"/>
</dbReference>
<feature type="compositionally biased region" description="Acidic residues" evidence="6">
    <location>
        <begin position="303"/>
        <end position="314"/>
    </location>
</feature>
<organism evidence="9 10">
    <name type="scientific">Alterisphingorhabdus coralli</name>
    <dbReference type="NCBI Taxonomy" id="3071408"/>
    <lineage>
        <taxon>Bacteria</taxon>
        <taxon>Pseudomonadati</taxon>
        <taxon>Pseudomonadota</taxon>
        <taxon>Alphaproteobacteria</taxon>
        <taxon>Sphingomonadales</taxon>
        <taxon>Sphingomonadaceae</taxon>
        <taxon>Alterisphingorhabdus (ex Yan et al. 2024)</taxon>
    </lineage>
</organism>
<dbReference type="KEGG" id="acoa:RB602_06785"/>
<dbReference type="InterPro" id="IPR042177">
    <property type="entry name" value="Cell/Rod_1"/>
</dbReference>
<feature type="region of interest" description="Disordered" evidence="6">
    <location>
        <begin position="282"/>
        <end position="314"/>
    </location>
</feature>
<dbReference type="Gene3D" id="2.40.10.340">
    <property type="entry name" value="Rod shape-determining protein MreC, domain 1"/>
    <property type="match status" value="1"/>
</dbReference>
<dbReference type="InterPro" id="IPR007221">
    <property type="entry name" value="MreC"/>
</dbReference>
<name>A0AA97I1T3_9SPHN</name>
<dbReference type="Gene3D" id="2.40.10.350">
    <property type="entry name" value="Rod shape-determining protein MreC, domain 2"/>
    <property type="match status" value="1"/>
</dbReference>
<dbReference type="NCBIfam" id="NF010513">
    <property type="entry name" value="PRK13922.12-3"/>
    <property type="match status" value="1"/>
</dbReference>
<dbReference type="Pfam" id="PF04085">
    <property type="entry name" value="MreC"/>
    <property type="match status" value="1"/>
</dbReference>
<keyword evidence="10" id="KW-1185">Reference proteome</keyword>
<proteinExistence type="inferred from homology"/>
<keyword evidence="3" id="KW-0133">Cell shape</keyword>
<evidence type="ECO:0000259" key="8">
    <source>
        <dbReference type="Pfam" id="PF04085"/>
    </source>
</evidence>
<evidence type="ECO:0000256" key="5">
    <source>
        <dbReference type="SAM" id="Coils"/>
    </source>
</evidence>
<keyword evidence="7" id="KW-1133">Transmembrane helix</keyword>
<dbReference type="PANTHER" id="PTHR34138:SF1">
    <property type="entry name" value="CELL SHAPE-DETERMINING PROTEIN MREC"/>
    <property type="match status" value="1"/>
</dbReference>
<feature type="transmembrane region" description="Helical" evidence="7">
    <location>
        <begin position="20"/>
        <end position="42"/>
    </location>
</feature>
<keyword evidence="5" id="KW-0175">Coiled coil</keyword>
<dbReference type="NCBIfam" id="TIGR00219">
    <property type="entry name" value="mreC"/>
    <property type="match status" value="1"/>
</dbReference>
<evidence type="ECO:0000256" key="2">
    <source>
        <dbReference type="ARBA" id="ARBA00013855"/>
    </source>
</evidence>
<evidence type="ECO:0000256" key="3">
    <source>
        <dbReference type="ARBA" id="ARBA00022960"/>
    </source>
</evidence>
<dbReference type="GO" id="GO:0008360">
    <property type="term" value="P:regulation of cell shape"/>
    <property type="evidence" value="ECO:0007669"/>
    <property type="project" value="UniProtKB-KW"/>
</dbReference>